<accession>A0A0G4GDH6</accession>
<feature type="region of interest" description="Disordered" evidence="1">
    <location>
        <begin position="985"/>
        <end position="1022"/>
    </location>
</feature>
<feature type="region of interest" description="Disordered" evidence="1">
    <location>
        <begin position="662"/>
        <end position="681"/>
    </location>
</feature>
<sequence length="1056" mass="110707">MENGGEQSRPSVPGESPRLGAMNLGVVFAWDFTNWEQAVSSGEICAEVLALTDKDLYERYENVGIPAIDKENLTACVRMSKLMPKVNGLLFSMLPQGRDLSPASSSLHSPGGHVGVGGGGGGGGDLTGAPGEPQQGHGNSSSTAAVLPVQGGVPPHASTGDVFFSPFEILAMELVRERNTFHNVARVCGIAPHAKTQAVLVLEEKEREGTSEHGASPGGGGASSSSASSSSSIALSGEIEGGGGEGPMKLTPSALAKLCKLPLGLRFEEGGFRIRIDNIGANRESRYYPTQIQGSRFSEPSTEIWETIAGAICGALEKHLENTLHLGILKCKAHFQHQNPPSPLSNRSLASTQQKRGRSAHAFRWHRLDTVSAPPLSLSDSEGNRGARRLSESGGTSGGGKVKAPEGGREGGGVDIISPSQGARVFSGLRKSVRPAGPVAGGLGEGLLPSFADSAAAASGSSLRHKLTLPIPGKASRGIGITYEEEDEEEEDADVEEGREWTRVRSPATAVAVAAGGRGGTSVHSGRKQSLLLLQSPTLSKTAGGHRALLSPLRMLSPSKRILNLSQSPSASARSATSVAVQSQRRKERAFAALVDGHHDTAMSPTSPFTRLQSPKVHGLTVAPEEMGRGSKRSLSPQAAGISGASPGGAQRGRMAALRFRSSVDHPRGEDGGLREDPNGSLLPPLACTALSPSAALSPSPLALAGVGGAVPRLHPRMPPVPLDIPPPFAHRDARPRINASYSAEAAVGPDKGPVDPQLLAVLRGILDNAIQGIYLDPENGSWVASPVEDGLISNLTAPGPACYSLQKLPEIAKLATLHPAVRRPRRYAALMQADAPPSTRRLAESTAARAKRAGNPKLPFPLGGLPQRRGDEEKEKEGGKGKEGPGKEKEKEKQLKPFGRVQRYSIKEHGLLEAYFKAAHHILRLASADRMAELHEEIDTLLEPFPFCASVGCAVGVDRQFLRSLLVSEAPSFVWGGATGAREDGGGGSGAALVPGSELASGEGDRDVSLGETGRGGKPSKRVWLQRRVRSTGVLEQEICEAIKRLPKVSQRVSE</sequence>
<feature type="region of interest" description="Disordered" evidence="1">
    <location>
        <begin position="338"/>
        <end position="419"/>
    </location>
</feature>
<feature type="region of interest" description="Disordered" evidence="1">
    <location>
        <begin position="832"/>
        <end position="897"/>
    </location>
</feature>
<feature type="compositionally biased region" description="Low complexity" evidence="1">
    <location>
        <begin position="636"/>
        <end position="645"/>
    </location>
</feature>
<feature type="compositionally biased region" description="Basic and acidic residues" evidence="1">
    <location>
        <begin position="382"/>
        <end position="391"/>
    </location>
</feature>
<dbReference type="EMBL" id="CDMZ01001111">
    <property type="protein sequence ID" value="CEM27454.1"/>
    <property type="molecule type" value="Genomic_DNA"/>
</dbReference>
<organism evidence="2">
    <name type="scientific">Chromera velia CCMP2878</name>
    <dbReference type="NCBI Taxonomy" id="1169474"/>
    <lineage>
        <taxon>Eukaryota</taxon>
        <taxon>Sar</taxon>
        <taxon>Alveolata</taxon>
        <taxon>Colpodellida</taxon>
        <taxon>Chromeraceae</taxon>
        <taxon>Chromera</taxon>
    </lineage>
</organism>
<protein>
    <submittedName>
        <fullName evidence="2">Uncharacterized protein</fullName>
    </submittedName>
</protein>
<feature type="compositionally biased region" description="Gly residues" evidence="1">
    <location>
        <begin position="112"/>
        <end position="126"/>
    </location>
</feature>
<gene>
    <name evidence="2" type="ORF">Cvel_21412</name>
</gene>
<feature type="region of interest" description="Disordered" evidence="1">
    <location>
        <begin position="101"/>
        <end position="145"/>
    </location>
</feature>
<feature type="compositionally biased region" description="Basic residues" evidence="1">
    <location>
        <begin position="355"/>
        <end position="365"/>
    </location>
</feature>
<feature type="compositionally biased region" description="Low complexity" evidence="1">
    <location>
        <begin position="223"/>
        <end position="238"/>
    </location>
</feature>
<feature type="compositionally biased region" description="Basic and acidic residues" evidence="1">
    <location>
        <begin position="662"/>
        <end position="678"/>
    </location>
</feature>
<feature type="region of interest" description="Disordered" evidence="1">
    <location>
        <begin position="204"/>
        <end position="247"/>
    </location>
</feature>
<feature type="compositionally biased region" description="Polar residues" evidence="1">
    <location>
        <begin position="338"/>
        <end position="354"/>
    </location>
</feature>
<name>A0A0G4GDH6_9ALVE</name>
<evidence type="ECO:0000313" key="2">
    <source>
        <dbReference type="EMBL" id="CEM27454.1"/>
    </source>
</evidence>
<reference evidence="2" key="1">
    <citation type="submission" date="2014-11" db="EMBL/GenBank/DDBJ databases">
        <authorList>
            <person name="Otto D Thomas"/>
            <person name="Naeem Raeece"/>
        </authorList>
    </citation>
    <scope>NUCLEOTIDE SEQUENCE</scope>
</reference>
<dbReference type="AlphaFoldDB" id="A0A0G4GDH6"/>
<feature type="compositionally biased region" description="Basic and acidic residues" evidence="1">
    <location>
        <begin position="869"/>
        <end position="896"/>
    </location>
</feature>
<proteinExistence type="predicted"/>
<feature type="region of interest" description="Disordered" evidence="1">
    <location>
        <begin position="624"/>
        <end position="654"/>
    </location>
</feature>
<evidence type="ECO:0000256" key="1">
    <source>
        <dbReference type="SAM" id="MobiDB-lite"/>
    </source>
</evidence>